<reference evidence="9" key="1">
    <citation type="journal article" date="2020" name="Stud. Mycol.">
        <title>101 Dothideomycetes genomes: a test case for predicting lifestyles and emergence of pathogens.</title>
        <authorList>
            <person name="Haridas S."/>
            <person name="Albert R."/>
            <person name="Binder M."/>
            <person name="Bloem J."/>
            <person name="Labutti K."/>
            <person name="Salamov A."/>
            <person name="Andreopoulos B."/>
            <person name="Baker S."/>
            <person name="Barry K."/>
            <person name="Bills G."/>
            <person name="Bluhm B."/>
            <person name="Cannon C."/>
            <person name="Castanera R."/>
            <person name="Culley D."/>
            <person name="Daum C."/>
            <person name="Ezra D."/>
            <person name="Gonzalez J."/>
            <person name="Henrissat B."/>
            <person name="Kuo A."/>
            <person name="Liang C."/>
            <person name="Lipzen A."/>
            <person name="Lutzoni F."/>
            <person name="Magnuson J."/>
            <person name="Mondo S."/>
            <person name="Nolan M."/>
            <person name="Ohm R."/>
            <person name="Pangilinan J."/>
            <person name="Park H.-J."/>
            <person name="Ramirez L."/>
            <person name="Alfaro M."/>
            <person name="Sun H."/>
            <person name="Tritt A."/>
            <person name="Yoshinaga Y."/>
            <person name="Zwiers L.-H."/>
            <person name="Turgeon B."/>
            <person name="Goodwin S."/>
            <person name="Spatafora J."/>
            <person name="Crous P."/>
            <person name="Grigoriev I."/>
        </authorList>
    </citation>
    <scope>NUCLEOTIDE SEQUENCE</scope>
    <source>
        <strain evidence="9">CBS 161.51</strain>
    </source>
</reference>
<gene>
    <name evidence="9" type="ORF">EJ02DRAFT_233479</name>
</gene>
<dbReference type="InterPro" id="IPR018200">
    <property type="entry name" value="USP_CS"/>
</dbReference>
<feature type="region of interest" description="Disordered" evidence="7">
    <location>
        <begin position="748"/>
        <end position="821"/>
    </location>
</feature>
<evidence type="ECO:0000256" key="5">
    <source>
        <dbReference type="ARBA" id="ARBA00022801"/>
    </source>
</evidence>
<name>A0A6A5T2L8_9PLEO</name>
<dbReference type="InterPro" id="IPR001394">
    <property type="entry name" value="Peptidase_C19_UCH"/>
</dbReference>
<evidence type="ECO:0000256" key="2">
    <source>
        <dbReference type="ARBA" id="ARBA00012759"/>
    </source>
</evidence>
<dbReference type="GO" id="GO:0070628">
    <property type="term" value="F:proteasome binding"/>
    <property type="evidence" value="ECO:0007669"/>
    <property type="project" value="TreeGrafter"/>
</dbReference>
<evidence type="ECO:0000313" key="10">
    <source>
        <dbReference type="Proteomes" id="UP000800038"/>
    </source>
</evidence>
<dbReference type="PROSITE" id="PS00972">
    <property type="entry name" value="USP_1"/>
    <property type="match status" value="1"/>
</dbReference>
<evidence type="ECO:0000256" key="1">
    <source>
        <dbReference type="ARBA" id="ARBA00000707"/>
    </source>
</evidence>
<dbReference type="PANTHER" id="PTHR43982:SF6">
    <property type="entry name" value="UBIQUITIN CARBOXYL-TERMINAL HYDROLASE 2-RELATED"/>
    <property type="match status" value="1"/>
</dbReference>
<keyword evidence="5" id="KW-0378">Hydrolase</keyword>
<proteinExistence type="predicted"/>
<evidence type="ECO:0000256" key="4">
    <source>
        <dbReference type="ARBA" id="ARBA00022786"/>
    </source>
</evidence>
<dbReference type="GO" id="GO:0061136">
    <property type="term" value="P:regulation of proteasomal protein catabolic process"/>
    <property type="evidence" value="ECO:0007669"/>
    <property type="project" value="TreeGrafter"/>
</dbReference>
<dbReference type="Pfam" id="PF13446">
    <property type="entry name" value="RPT"/>
    <property type="match status" value="3"/>
</dbReference>
<dbReference type="OrthoDB" id="2420415at2759"/>
<feature type="domain" description="USP" evidence="8">
    <location>
        <begin position="626"/>
        <end position="1158"/>
    </location>
</feature>
<evidence type="ECO:0000256" key="7">
    <source>
        <dbReference type="SAM" id="MobiDB-lite"/>
    </source>
</evidence>
<dbReference type="InterPro" id="IPR025305">
    <property type="entry name" value="UCH_repeat_domain"/>
</dbReference>
<protein>
    <recommendedName>
        <fullName evidence="2">ubiquitinyl hydrolase 1</fullName>
        <ecNumber evidence="2">3.4.19.12</ecNumber>
    </recommendedName>
</protein>
<dbReference type="Pfam" id="PF00443">
    <property type="entry name" value="UCH"/>
    <property type="match status" value="1"/>
</dbReference>
<dbReference type="InterPro" id="IPR028889">
    <property type="entry name" value="USP"/>
</dbReference>
<dbReference type="Proteomes" id="UP000800038">
    <property type="component" value="Unassembled WGS sequence"/>
</dbReference>
<accession>A0A6A5T2L8</accession>
<dbReference type="Gene3D" id="3.90.70.10">
    <property type="entry name" value="Cysteine proteinases"/>
    <property type="match status" value="1"/>
</dbReference>
<evidence type="ECO:0000256" key="3">
    <source>
        <dbReference type="ARBA" id="ARBA00022670"/>
    </source>
</evidence>
<dbReference type="AlphaFoldDB" id="A0A6A5T2L8"/>
<dbReference type="InterPro" id="IPR038765">
    <property type="entry name" value="Papain-like_cys_pep_sf"/>
</dbReference>
<keyword evidence="6" id="KW-0788">Thiol protease</keyword>
<evidence type="ECO:0000313" key="9">
    <source>
        <dbReference type="EMBL" id="KAF1946448.1"/>
    </source>
</evidence>
<dbReference type="EMBL" id="ML976003">
    <property type="protein sequence ID" value="KAF1946448.1"/>
    <property type="molecule type" value="Genomic_DNA"/>
</dbReference>
<dbReference type="GO" id="GO:0004843">
    <property type="term" value="F:cysteine-type deubiquitinase activity"/>
    <property type="evidence" value="ECO:0007669"/>
    <property type="project" value="UniProtKB-EC"/>
</dbReference>
<evidence type="ECO:0000259" key="8">
    <source>
        <dbReference type="PROSITE" id="PS50235"/>
    </source>
</evidence>
<sequence>MAPGKTAPRLLQDVLTYDARYEKRAANLLVSPPPQHESKGRALAAVPTRNCRHTLLKKCEQSQLPVAGETPDHATVYKVASYCTRCRWHIDVVVDHRSDPGKDRPCKKGDTDYLLHHFLYEGEGDSDDANALGAQLQPHTYTFRCSAPHCPVAVRISLKPPRFSEQDIDTLTNQAQLRRRWEVAKQMAGDRADTTMARRVDAVDFLNTYLQDSLNPSPGKRRIPLLNKRFLKTFGRDCDSILKNLGFSNQSEPEEDGSMCEVWYLPKPEDAKSPLESTLRNKIEDARYEINTIILAIPEAERTGCRHVPMYPGPSRADIERALACADYAKVQGREARSANHEEDHPHYASLGAIGDFDDALILFAFSRQCAVDLDNKSYYFECLQQIAVGRKSEMLETQVALLASEGLVSRKDLEHAYRYFNINPMHGPVIGDDHIIGSFRARLSDISPLQIDEARKQLRVLGDARKSDKLRAEAAGAIETYEQALAWFDLEHSHVDDFVMTMYSLKIEDNPASLETAQRALSIIAEKRKSQRLRQFLKTGAMTEPEMDMGDAYAAFGIQDRNAALDLEVLNSQLSMGGGFGDSARMEKAFALIQQDQASNQNNHIADKNRPEPRRNSYPLETWPVGLRNIGNTCYLNSVLQFLFTIKPLRNLILNCEDHMQDLTPEALKGKTVGRQAITADRVVVAQKFVRELRAFFERMITASTDTVQPNIDLASLALCRTDSPEGPPKSPKVTVTESTVVDSIDRSVASGPQPPPPSGDATPITPADSVMNDDDDAKSDTSTKAMDGDQDDRPAPPTRPPPIPPRPEPQPATSTSTKTKISILEESARQQDAAEVMGNIFDLISCAIKGEGVMRENEQLDAIKKLFFSDVTTILNTAKGTGKQLEHRDFFLVTPGQRDRPLYAALDDDFGQQEIEGGTRYDYIEAAAPIQIINLRRIQFDRVKREQVYARAHIGLDTTMYMDRYLAKTSRLGEDQLLELRKAQWEKQGQLRELDAERTELQTTEIDGMNLAETLEETSTFIDGLLTEKSEHQQRNQPGQDSLPTPPPELADALHDKAKHVAKGVEGIDVIMRDLETDIDAIFRDCNDVPYRLHAVFTHRGGVTGGHYWIYIYDFQNDRWRSYNDDRVEDIDEKTVLEPETGVQPKASTGVVYIRADLVDEYTEAVCRRPETIAEASQADVDMRDAFDDGDYDGMPSLEPAALDDVQIIEGVDVGKE</sequence>
<dbReference type="GO" id="GO:0043161">
    <property type="term" value="P:proteasome-mediated ubiquitin-dependent protein catabolic process"/>
    <property type="evidence" value="ECO:0007669"/>
    <property type="project" value="InterPro"/>
</dbReference>
<organism evidence="9 10">
    <name type="scientific">Clathrospora elynae</name>
    <dbReference type="NCBI Taxonomy" id="706981"/>
    <lineage>
        <taxon>Eukaryota</taxon>
        <taxon>Fungi</taxon>
        <taxon>Dikarya</taxon>
        <taxon>Ascomycota</taxon>
        <taxon>Pezizomycotina</taxon>
        <taxon>Dothideomycetes</taxon>
        <taxon>Pleosporomycetidae</taxon>
        <taxon>Pleosporales</taxon>
        <taxon>Diademaceae</taxon>
        <taxon>Clathrospora</taxon>
    </lineage>
</organism>
<keyword evidence="3" id="KW-0645">Protease</keyword>
<dbReference type="EC" id="3.4.19.12" evidence="2"/>
<comment type="catalytic activity">
    <reaction evidence="1">
        <text>Thiol-dependent hydrolysis of ester, thioester, amide, peptide and isopeptide bonds formed by the C-terminal Gly of ubiquitin (a 76-residue protein attached to proteins as an intracellular targeting signal).</text>
        <dbReference type="EC" id="3.4.19.12"/>
    </reaction>
</comment>
<dbReference type="PANTHER" id="PTHR43982">
    <property type="entry name" value="UBIQUITIN CARBOXYL-TERMINAL HYDROLASE"/>
    <property type="match status" value="1"/>
</dbReference>
<keyword evidence="4" id="KW-0833">Ubl conjugation pathway</keyword>
<dbReference type="PROSITE" id="PS50235">
    <property type="entry name" value="USP_3"/>
    <property type="match status" value="1"/>
</dbReference>
<evidence type="ECO:0000256" key="6">
    <source>
        <dbReference type="ARBA" id="ARBA00022807"/>
    </source>
</evidence>
<dbReference type="InterPro" id="IPR044635">
    <property type="entry name" value="UBP14-like"/>
</dbReference>
<keyword evidence="10" id="KW-1185">Reference proteome</keyword>
<feature type="compositionally biased region" description="Pro residues" evidence="7">
    <location>
        <begin position="797"/>
        <end position="812"/>
    </location>
</feature>
<dbReference type="PROSITE" id="PS00973">
    <property type="entry name" value="USP_2"/>
    <property type="match status" value="1"/>
</dbReference>
<dbReference type="GO" id="GO:0016579">
    <property type="term" value="P:protein deubiquitination"/>
    <property type="evidence" value="ECO:0007669"/>
    <property type="project" value="InterPro"/>
</dbReference>
<dbReference type="SUPFAM" id="SSF54001">
    <property type="entry name" value="Cysteine proteinases"/>
    <property type="match status" value="1"/>
</dbReference>